<evidence type="ECO:0000313" key="2">
    <source>
        <dbReference type="Proteomes" id="UP000824264"/>
    </source>
</evidence>
<name>A0A9D1U8R0_9BACT</name>
<protein>
    <submittedName>
        <fullName evidence="1">OsmC family protein</fullName>
    </submittedName>
</protein>
<dbReference type="PANTHER" id="PTHR39624:SF2">
    <property type="entry name" value="OSMC-LIKE PROTEIN"/>
    <property type="match status" value="1"/>
</dbReference>
<accession>A0A9D1U8R0</accession>
<dbReference type="Gene3D" id="3.30.300.20">
    <property type="match status" value="1"/>
</dbReference>
<dbReference type="Proteomes" id="UP000824264">
    <property type="component" value="Unassembled WGS sequence"/>
</dbReference>
<reference evidence="1" key="2">
    <citation type="submission" date="2021-04" db="EMBL/GenBank/DDBJ databases">
        <authorList>
            <person name="Gilroy R."/>
        </authorList>
    </citation>
    <scope>NUCLEOTIDE SEQUENCE</scope>
    <source>
        <strain evidence="1">ChiSxjej5B17-1746</strain>
    </source>
</reference>
<organism evidence="1 2">
    <name type="scientific">Candidatus Bilophila faecipullorum</name>
    <dbReference type="NCBI Taxonomy" id="2838482"/>
    <lineage>
        <taxon>Bacteria</taxon>
        <taxon>Pseudomonadati</taxon>
        <taxon>Thermodesulfobacteriota</taxon>
        <taxon>Desulfovibrionia</taxon>
        <taxon>Desulfovibrionales</taxon>
        <taxon>Desulfovibrionaceae</taxon>
        <taxon>Bilophila</taxon>
    </lineage>
</organism>
<comment type="caution">
    <text evidence="1">The sequence shown here is derived from an EMBL/GenBank/DDBJ whole genome shotgun (WGS) entry which is preliminary data.</text>
</comment>
<dbReference type="Pfam" id="PF02566">
    <property type="entry name" value="OsmC"/>
    <property type="match status" value="1"/>
</dbReference>
<dbReference type="InterPro" id="IPR003718">
    <property type="entry name" value="OsmC/Ohr_fam"/>
</dbReference>
<dbReference type="EMBL" id="DXGI01000223">
    <property type="protein sequence ID" value="HIW78702.1"/>
    <property type="molecule type" value="Genomic_DNA"/>
</dbReference>
<evidence type="ECO:0000313" key="1">
    <source>
        <dbReference type="EMBL" id="HIW78702.1"/>
    </source>
</evidence>
<gene>
    <name evidence="1" type="ORF">H9874_06115</name>
</gene>
<dbReference type="InterPro" id="IPR036102">
    <property type="entry name" value="OsmC/Ohrsf"/>
</dbReference>
<dbReference type="InterPro" id="IPR015946">
    <property type="entry name" value="KH_dom-like_a/b"/>
</dbReference>
<sequence length="136" mass="14907">MATVTAKYLGDLRVECIHVASGTKLVSDAPVDNNGKGEAFSPTDLCVTALASCAMTIIGIYGKMHDVDVVGTEIEVVKTMSASPRRIGKIEVTFVMPDRDYTPKQKTMIERAAHTCPVHLSLHPDVEQVFTFRWAR</sequence>
<reference evidence="1" key="1">
    <citation type="journal article" date="2021" name="PeerJ">
        <title>Extensive microbial diversity within the chicken gut microbiome revealed by metagenomics and culture.</title>
        <authorList>
            <person name="Gilroy R."/>
            <person name="Ravi A."/>
            <person name="Getino M."/>
            <person name="Pursley I."/>
            <person name="Horton D.L."/>
            <person name="Alikhan N.F."/>
            <person name="Baker D."/>
            <person name="Gharbi K."/>
            <person name="Hall N."/>
            <person name="Watson M."/>
            <person name="Adriaenssens E.M."/>
            <person name="Foster-Nyarko E."/>
            <person name="Jarju S."/>
            <person name="Secka A."/>
            <person name="Antonio M."/>
            <person name="Oren A."/>
            <person name="Chaudhuri R.R."/>
            <person name="La Ragione R."/>
            <person name="Hildebrand F."/>
            <person name="Pallen M.J."/>
        </authorList>
    </citation>
    <scope>NUCLEOTIDE SEQUENCE</scope>
    <source>
        <strain evidence="1">ChiSxjej5B17-1746</strain>
    </source>
</reference>
<dbReference type="SUPFAM" id="SSF82784">
    <property type="entry name" value="OsmC-like"/>
    <property type="match status" value="1"/>
</dbReference>
<dbReference type="PANTHER" id="PTHR39624">
    <property type="entry name" value="PROTEIN INVOLVED IN RIMO-MEDIATED BETA-METHYLTHIOLATION OF RIBOSOMAL PROTEIN S12 YCAO"/>
    <property type="match status" value="1"/>
</dbReference>
<proteinExistence type="predicted"/>
<dbReference type="AlphaFoldDB" id="A0A9D1U8R0"/>